<feature type="domain" description="Serine aminopeptidase S33" evidence="2">
    <location>
        <begin position="52"/>
        <end position="156"/>
    </location>
</feature>
<evidence type="ECO:0000256" key="1">
    <source>
        <dbReference type="ARBA" id="ARBA00022801"/>
    </source>
</evidence>
<name>X1AS41_9ZZZZ</name>
<evidence type="ECO:0000313" key="3">
    <source>
        <dbReference type="EMBL" id="GAG62701.1"/>
    </source>
</evidence>
<accession>X1AS41</accession>
<dbReference type="Gene3D" id="3.40.50.1820">
    <property type="entry name" value="alpha/beta hydrolase"/>
    <property type="match status" value="1"/>
</dbReference>
<sequence length="240" mass="25505">MLSGVTLAAGTQSGFGTVNVTEVDFQAADGSMIHSTLQRPTYATDTDPLPGVVVIHGSLQNKEWLMAFGIELARRGFVVLTIDANGHGNSDPGSGSGTAALDYIASLDYVDSSQIGLIGHSMGGGISWSAIEDSSVYVRALVLVGAGFRSDASYTPNTLLATGNFDSLSSYPHNYTKLDPYFNVTGVVPDTTYGDFINNTARRAIFPSTNHLFETIDPTIVSESIDWMKNSLKGGVEDEH</sequence>
<comment type="caution">
    <text evidence="3">The sequence shown here is derived from an EMBL/GenBank/DDBJ whole genome shotgun (WGS) entry which is preliminary data.</text>
</comment>
<organism evidence="3">
    <name type="scientific">marine sediment metagenome</name>
    <dbReference type="NCBI Taxonomy" id="412755"/>
    <lineage>
        <taxon>unclassified sequences</taxon>
        <taxon>metagenomes</taxon>
        <taxon>ecological metagenomes</taxon>
    </lineage>
</organism>
<reference evidence="3" key="1">
    <citation type="journal article" date="2014" name="Front. Microbiol.">
        <title>High frequency of phylogenetically diverse reductive dehalogenase-homologous genes in deep subseafloor sedimentary metagenomes.</title>
        <authorList>
            <person name="Kawai M."/>
            <person name="Futagami T."/>
            <person name="Toyoda A."/>
            <person name="Takaki Y."/>
            <person name="Nishi S."/>
            <person name="Hori S."/>
            <person name="Arai W."/>
            <person name="Tsubouchi T."/>
            <person name="Morono Y."/>
            <person name="Uchiyama I."/>
            <person name="Ito T."/>
            <person name="Fujiyama A."/>
            <person name="Inagaki F."/>
            <person name="Takami H."/>
        </authorList>
    </citation>
    <scope>NUCLEOTIDE SEQUENCE</scope>
    <source>
        <strain evidence="3">Expedition CK06-06</strain>
    </source>
</reference>
<dbReference type="InterPro" id="IPR022742">
    <property type="entry name" value="Hydrolase_4"/>
</dbReference>
<dbReference type="EMBL" id="BART01009089">
    <property type="protein sequence ID" value="GAG62701.1"/>
    <property type="molecule type" value="Genomic_DNA"/>
</dbReference>
<dbReference type="PANTHER" id="PTHR22946">
    <property type="entry name" value="DIENELACTONE HYDROLASE DOMAIN-CONTAINING PROTEIN-RELATED"/>
    <property type="match status" value="1"/>
</dbReference>
<feature type="non-terminal residue" evidence="3">
    <location>
        <position position="240"/>
    </location>
</feature>
<dbReference type="InterPro" id="IPR029058">
    <property type="entry name" value="AB_hydrolase_fold"/>
</dbReference>
<dbReference type="InterPro" id="IPR050261">
    <property type="entry name" value="FrsA_esterase"/>
</dbReference>
<keyword evidence="1" id="KW-0378">Hydrolase</keyword>
<dbReference type="GO" id="GO:0016788">
    <property type="term" value="F:hydrolase activity, acting on ester bonds"/>
    <property type="evidence" value="ECO:0007669"/>
    <property type="project" value="UniProtKB-ARBA"/>
</dbReference>
<proteinExistence type="predicted"/>
<dbReference type="PANTHER" id="PTHR22946:SF9">
    <property type="entry name" value="POLYKETIDE TRANSFERASE AF380"/>
    <property type="match status" value="1"/>
</dbReference>
<evidence type="ECO:0000259" key="2">
    <source>
        <dbReference type="Pfam" id="PF12146"/>
    </source>
</evidence>
<dbReference type="SUPFAM" id="SSF53474">
    <property type="entry name" value="alpha/beta-Hydrolases"/>
    <property type="match status" value="1"/>
</dbReference>
<gene>
    <name evidence="3" type="ORF">S01H4_20248</name>
</gene>
<protein>
    <recommendedName>
        <fullName evidence="2">Serine aminopeptidase S33 domain-containing protein</fullName>
    </recommendedName>
</protein>
<dbReference type="AlphaFoldDB" id="X1AS41"/>
<dbReference type="Pfam" id="PF12146">
    <property type="entry name" value="Hydrolase_4"/>
    <property type="match status" value="1"/>
</dbReference>